<comment type="pathway">
    <text evidence="3 7">Carbohydrate degradation; pentose phosphate pathway; D-ribulose 5-phosphate from D-glucose 6-phosphate (oxidative stage): step 2/3.</text>
</comment>
<dbReference type="InterPro" id="IPR005900">
    <property type="entry name" value="6-phosphogluconolactonase_DevB"/>
</dbReference>
<dbReference type="EMBL" id="AP017928">
    <property type="protein sequence ID" value="BBA36112.1"/>
    <property type="molecule type" value="Genomic_DNA"/>
</dbReference>
<comment type="catalytic activity">
    <reaction evidence="1 7">
        <text>6-phospho-D-glucono-1,5-lactone + H2O = 6-phospho-D-gluconate + H(+)</text>
        <dbReference type="Rhea" id="RHEA:12556"/>
        <dbReference type="ChEBI" id="CHEBI:15377"/>
        <dbReference type="ChEBI" id="CHEBI:15378"/>
        <dbReference type="ChEBI" id="CHEBI:57955"/>
        <dbReference type="ChEBI" id="CHEBI:58759"/>
        <dbReference type="EC" id="3.1.1.31"/>
    </reaction>
</comment>
<evidence type="ECO:0000256" key="5">
    <source>
        <dbReference type="ARBA" id="ARBA00013198"/>
    </source>
</evidence>
<dbReference type="AlphaFoldDB" id="A0A250KWZ1"/>
<evidence type="ECO:0000256" key="4">
    <source>
        <dbReference type="ARBA" id="ARBA00010662"/>
    </source>
</evidence>
<proteinExistence type="inferred from homology"/>
<dbReference type="GO" id="GO:0006098">
    <property type="term" value="P:pentose-phosphate shunt"/>
    <property type="evidence" value="ECO:0007669"/>
    <property type="project" value="UniProtKB-UniPathway"/>
</dbReference>
<dbReference type="RefSeq" id="WP_119631348.1">
    <property type="nucleotide sequence ID" value="NZ_AP017928.1"/>
</dbReference>
<name>A0A250KWZ1_9GAMM</name>
<dbReference type="InterPro" id="IPR037171">
    <property type="entry name" value="NagB/RpiA_transferase-like"/>
</dbReference>
<dbReference type="Gene3D" id="3.40.50.1360">
    <property type="match status" value="1"/>
</dbReference>
<dbReference type="UniPathway" id="UPA00115">
    <property type="reaction ID" value="UER00409"/>
</dbReference>
<dbReference type="PANTHER" id="PTHR11054">
    <property type="entry name" value="6-PHOSPHOGLUCONOLACTONASE"/>
    <property type="match status" value="1"/>
</dbReference>
<dbReference type="InterPro" id="IPR006148">
    <property type="entry name" value="Glc/Gal-6P_isomerase"/>
</dbReference>
<evidence type="ECO:0000256" key="6">
    <source>
        <dbReference type="ARBA" id="ARBA00020337"/>
    </source>
</evidence>
<feature type="domain" description="Glucosamine/galactosamine-6-phosphate isomerase" evidence="8">
    <location>
        <begin position="9"/>
        <end position="224"/>
    </location>
</feature>
<dbReference type="SUPFAM" id="SSF100950">
    <property type="entry name" value="NagB/RpiA/CoA transferase-like"/>
    <property type="match status" value="1"/>
</dbReference>
<keyword evidence="10" id="KW-1185">Reference proteome</keyword>
<gene>
    <name evidence="7" type="primary">pgl</name>
    <name evidence="9" type="ORF">sS8_4182</name>
</gene>
<dbReference type="EC" id="3.1.1.31" evidence="5 7"/>
<comment type="function">
    <text evidence="2 7">Hydrolysis of 6-phosphogluconolactone to 6-phosphogluconate.</text>
</comment>
<dbReference type="OrthoDB" id="9810967at2"/>
<dbReference type="KEGG" id="mmai:sS8_4182"/>
<dbReference type="GO" id="GO:0005975">
    <property type="term" value="P:carbohydrate metabolic process"/>
    <property type="evidence" value="ECO:0007669"/>
    <property type="project" value="UniProtKB-UniRule"/>
</dbReference>
<evidence type="ECO:0000313" key="10">
    <source>
        <dbReference type="Proteomes" id="UP000266313"/>
    </source>
</evidence>
<evidence type="ECO:0000256" key="7">
    <source>
        <dbReference type="RuleBase" id="RU365095"/>
    </source>
</evidence>
<evidence type="ECO:0000313" key="9">
    <source>
        <dbReference type="EMBL" id="BBA36112.1"/>
    </source>
</evidence>
<evidence type="ECO:0000256" key="1">
    <source>
        <dbReference type="ARBA" id="ARBA00000832"/>
    </source>
</evidence>
<evidence type="ECO:0000256" key="3">
    <source>
        <dbReference type="ARBA" id="ARBA00004961"/>
    </source>
</evidence>
<dbReference type="Proteomes" id="UP000266313">
    <property type="component" value="Chromosome"/>
</dbReference>
<accession>A0A250KWZ1</accession>
<organism evidence="9 10">
    <name type="scientific">Methylocaldum marinum</name>
    <dbReference type="NCBI Taxonomy" id="1432792"/>
    <lineage>
        <taxon>Bacteria</taxon>
        <taxon>Pseudomonadati</taxon>
        <taxon>Pseudomonadota</taxon>
        <taxon>Gammaproteobacteria</taxon>
        <taxon>Methylococcales</taxon>
        <taxon>Methylococcaceae</taxon>
        <taxon>Methylocaldum</taxon>
    </lineage>
</organism>
<protein>
    <recommendedName>
        <fullName evidence="6 7">6-phosphogluconolactonase</fullName>
        <shortName evidence="7">6PGL</shortName>
        <ecNumber evidence="5 7">3.1.1.31</ecNumber>
    </recommendedName>
</protein>
<evidence type="ECO:0000256" key="2">
    <source>
        <dbReference type="ARBA" id="ARBA00002681"/>
    </source>
</evidence>
<dbReference type="Pfam" id="PF01182">
    <property type="entry name" value="Glucosamine_iso"/>
    <property type="match status" value="1"/>
</dbReference>
<dbReference type="GO" id="GO:0017057">
    <property type="term" value="F:6-phosphogluconolactonase activity"/>
    <property type="evidence" value="ECO:0007669"/>
    <property type="project" value="UniProtKB-UniRule"/>
</dbReference>
<dbReference type="InterPro" id="IPR039104">
    <property type="entry name" value="6PGL"/>
</dbReference>
<reference evidence="9 10" key="1">
    <citation type="submission" date="2016-12" db="EMBL/GenBank/DDBJ databases">
        <title>Genome sequencing of Methylocaldum marinum.</title>
        <authorList>
            <person name="Takeuchi M."/>
            <person name="Kamagata Y."/>
            <person name="Hiraoka S."/>
            <person name="Oshima K."/>
            <person name="Hattori M."/>
            <person name="Iwasaki W."/>
        </authorList>
    </citation>
    <scope>NUCLEOTIDE SEQUENCE [LARGE SCALE GENOMIC DNA]</scope>
    <source>
        <strain evidence="9 10">S8</strain>
    </source>
</reference>
<keyword evidence="7" id="KW-0378">Hydrolase</keyword>
<comment type="similarity">
    <text evidence="4 7">Belongs to the glucosamine/galactosamine-6-phosphate isomerase family. 6-phosphogluconolactonase subfamily.</text>
</comment>
<dbReference type="NCBIfam" id="TIGR01198">
    <property type="entry name" value="pgl"/>
    <property type="match status" value="1"/>
</dbReference>
<sequence length="235" mass="24456">MVDIRWFDDNPSLAPALAAAVADDLRAVLQKEPHAALAVSGGRSPVPVFEALRGEDLDWARVVVTLVDERWVPETDPASNAALVKTHLLQGRAAAARFVPLYTGDGSAREAEGALAAAFNGLPLPFAALILGMGDDGHTASLFPASPNLDAGLAPGGSVADTPPCLAQVGAVAPTERMSMTLPWILHARRVYLQFGGAGKADVFAAALAGPSRQYPVSFVLAQTQTPVTVFAARN</sequence>
<dbReference type="PANTHER" id="PTHR11054:SF0">
    <property type="entry name" value="6-PHOSPHOGLUCONOLACTONASE"/>
    <property type="match status" value="1"/>
</dbReference>
<dbReference type="CDD" id="cd01400">
    <property type="entry name" value="6PGL"/>
    <property type="match status" value="1"/>
</dbReference>
<evidence type="ECO:0000259" key="8">
    <source>
        <dbReference type="Pfam" id="PF01182"/>
    </source>
</evidence>